<sequence>MEHLDVMRENPAPSYGSCDHPYSARREPHRVAISHASYPRSSSLARRIPSKTILEQPSQHPLEAMKPSLFKNQRVKAKDPRSGGARSKRTRELIVTPFEL</sequence>
<dbReference type="OrthoDB" id="10504497at2759"/>
<organism evidence="2 3">
    <name type="scientific">Paracoccidioides brasiliensis (strain Pb18)</name>
    <dbReference type="NCBI Taxonomy" id="502780"/>
    <lineage>
        <taxon>Eukaryota</taxon>
        <taxon>Fungi</taxon>
        <taxon>Dikarya</taxon>
        <taxon>Ascomycota</taxon>
        <taxon>Pezizomycotina</taxon>
        <taxon>Eurotiomycetes</taxon>
        <taxon>Eurotiomycetidae</taxon>
        <taxon>Onygenales</taxon>
        <taxon>Ajellomycetaceae</taxon>
        <taxon>Paracoccidioides</taxon>
    </lineage>
</organism>
<dbReference type="OMA" id="YSYARHE"/>
<evidence type="ECO:0000313" key="2">
    <source>
        <dbReference type="EMBL" id="KGM92364.1"/>
    </source>
</evidence>
<evidence type="ECO:0000313" key="3">
    <source>
        <dbReference type="Proteomes" id="UP000001628"/>
    </source>
</evidence>
<dbReference type="AlphaFoldDB" id="A0A0A0HT38"/>
<keyword evidence="3" id="KW-1185">Reference proteome</keyword>
<feature type="region of interest" description="Disordered" evidence="1">
    <location>
        <begin position="59"/>
        <end position="100"/>
    </location>
</feature>
<feature type="region of interest" description="Disordered" evidence="1">
    <location>
        <begin position="1"/>
        <end position="23"/>
    </location>
</feature>
<dbReference type="KEGG" id="pbn:PADG_11563"/>
<protein>
    <submittedName>
        <fullName evidence="2">Uncharacterized protein</fullName>
    </submittedName>
</protein>
<dbReference type="GeneID" id="22587460"/>
<evidence type="ECO:0000256" key="1">
    <source>
        <dbReference type="SAM" id="MobiDB-lite"/>
    </source>
</evidence>
<dbReference type="Proteomes" id="UP000001628">
    <property type="component" value="Unassembled WGS sequence"/>
</dbReference>
<dbReference type="EMBL" id="KN275959">
    <property type="protein sequence ID" value="KGM92364.1"/>
    <property type="molecule type" value="Genomic_DNA"/>
</dbReference>
<proteinExistence type="predicted"/>
<dbReference type="InParanoid" id="A0A0A0HT38"/>
<dbReference type="HOGENOM" id="CLU_2306914_0_0_1"/>
<reference evidence="2 3" key="1">
    <citation type="journal article" date="2011" name="PLoS Genet.">
        <title>Comparative genomic analysis of human fungal pathogens causing paracoccidioidomycosis.</title>
        <authorList>
            <person name="Desjardins C.A."/>
            <person name="Champion M.D."/>
            <person name="Holder J.W."/>
            <person name="Muszewska A."/>
            <person name="Goldberg J."/>
            <person name="Bailao A.M."/>
            <person name="Brigido M.M."/>
            <person name="Ferreira M.E."/>
            <person name="Garcia A.M."/>
            <person name="Grynberg M."/>
            <person name="Gujja S."/>
            <person name="Heiman D.I."/>
            <person name="Henn M.R."/>
            <person name="Kodira C.D."/>
            <person name="Leon-Narvaez H."/>
            <person name="Longo L.V."/>
            <person name="Ma L.J."/>
            <person name="Malavazi I."/>
            <person name="Matsuo A.L."/>
            <person name="Morais F.V."/>
            <person name="Pereira M."/>
            <person name="Rodriguez-Brito S."/>
            <person name="Sakthikumar S."/>
            <person name="Salem-Izacc S.M."/>
            <person name="Sykes S.M."/>
            <person name="Teixeira M.M."/>
            <person name="Vallejo M.C."/>
            <person name="Walter M.E."/>
            <person name="Yandava C."/>
            <person name="Young S."/>
            <person name="Zeng Q."/>
            <person name="Zucker J."/>
            <person name="Felipe M.S."/>
            <person name="Goldman G.H."/>
            <person name="Haas B.J."/>
            <person name="McEwen J.G."/>
            <person name="Nino-Vega G."/>
            <person name="Puccia R."/>
            <person name="San-Blas G."/>
            <person name="Soares C.M."/>
            <person name="Birren B.W."/>
            <person name="Cuomo C.A."/>
        </authorList>
    </citation>
    <scope>NUCLEOTIDE SEQUENCE [LARGE SCALE GENOMIC DNA]</scope>
    <source>
        <strain evidence="2 3">Pb18</strain>
    </source>
</reference>
<accession>A0A0A0HT38</accession>
<dbReference type="RefSeq" id="XP_010759020.1">
    <property type="nucleotide sequence ID" value="XM_010760718.1"/>
</dbReference>
<dbReference type="VEuPathDB" id="FungiDB:PADG_11563"/>
<gene>
    <name evidence="2" type="ORF">PADG_11563</name>
</gene>
<name>A0A0A0HT38_PARBD</name>